<organism evidence="1 2">
    <name type="scientific">Vigna unguiculata</name>
    <name type="common">Cowpea</name>
    <dbReference type="NCBI Taxonomy" id="3917"/>
    <lineage>
        <taxon>Eukaryota</taxon>
        <taxon>Viridiplantae</taxon>
        <taxon>Streptophyta</taxon>
        <taxon>Embryophyta</taxon>
        <taxon>Tracheophyta</taxon>
        <taxon>Spermatophyta</taxon>
        <taxon>Magnoliopsida</taxon>
        <taxon>eudicotyledons</taxon>
        <taxon>Gunneridae</taxon>
        <taxon>Pentapetalae</taxon>
        <taxon>rosids</taxon>
        <taxon>fabids</taxon>
        <taxon>Fabales</taxon>
        <taxon>Fabaceae</taxon>
        <taxon>Papilionoideae</taxon>
        <taxon>50 kb inversion clade</taxon>
        <taxon>NPAAA clade</taxon>
        <taxon>indigoferoid/millettioid clade</taxon>
        <taxon>Phaseoleae</taxon>
        <taxon>Vigna</taxon>
    </lineage>
</organism>
<gene>
    <name evidence="1" type="ORF">DEO72_LG1g2677</name>
</gene>
<sequence>MGAINTGEGCWNRKVKFKIEYDREFGMGDDRYCNQSRGWLGIQNESGVNQDYFATLGEIREVWDNLKERLMPGGEVRSARRTRGSKLLFENLAPGGGTCYAMSGFVCSVLTVERCHVRGGTGLVDHMCWTTGIKVRRAGLRAGRFVEAGPRAGSSPFLFVYGDDRVIRYTGADVGTGGADDVQPTE</sequence>
<dbReference type="Proteomes" id="UP000501690">
    <property type="component" value="Linkage Group LG1"/>
</dbReference>
<proteinExistence type="predicted"/>
<name>A0A4D6KQV2_VIGUN</name>
<dbReference type="EMBL" id="CP039345">
    <property type="protein sequence ID" value="QCD79040.1"/>
    <property type="molecule type" value="Genomic_DNA"/>
</dbReference>
<keyword evidence="2" id="KW-1185">Reference proteome</keyword>
<evidence type="ECO:0000313" key="1">
    <source>
        <dbReference type="EMBL" id="QCD79040.1"/>
    </source>
</evidence>
<accession>A0A4D6KQV2</accession>
<reference evidence="1 2" key="1">
    <citation type="submission" date="2019-04" db="EMBL/GenBank/DDBJ databases">
        <title>An improved genome assembly and genetic linkage map for asparagus bean, Vigna unguiculata ssp. sesquipedialis.</title>
        <authorList>
            <person name="Xia Q."/>
            <person name="Zhang R."/>
            <person name="Dong Y."/>
        </authorList>
    </citation>
    <scope>NUCLEOTIDE SEQUENCE [LARGE SCALE GENOMIC DNA]</scope>
    <source>
        <tissue evidence="1">Leaf</tissue>
    </source>
</reference>
<evidence type="ECO:0000313" key="2">
    <source>
        <dbReference type="Proteomes" id="UP000501690"/>
    </source>
</evidence>
<protein>
    <submittedName>
        <fullName evidence="1">Uncharacterized protein</fullName>
    </submittedName>
</protein>
<dbReference type="AlphaFoldDB" id="A0A4D6KQV2"/>